<dbReference type="PRINTS" id="PR00793">
    <property type="entry name" value="PROAMNOPTASE"/>
</dbReference>
<dbReference type="InterPro" id="IPR005945">
    <property type="entry name" value="Pro_imino_pep"/>
</dbReference>
<dbReference type="HOGENOM" id="CLU_020336_15_1_1"/>
<dbReference type="PANTHER" id="PTHR43433:SF5">
    <property type="entry name" value="AB HYDROLASE-1 DOMAIN-CONTAINING PROTEIN"/>
    <property type="match status" value="1"/>
</dbReference>
<dbReference type="PIRSF" id="PIRSF005539">
    <property type="entry name" value="Pept_S33_TRI_F1"/>
    <property type="match status" value="1"/>
</dbReference>
<evidence type="ECO:0000313" key="4">
    <source>
        <dbReference type="EMBL" id="KIK48628.1"/>
    </source>
</evidence>
<name>A0A0D0C163_9AGAM</name>
<keyword evidence="5" id="KW-1185">Reference proteome</keyword>
<evidence type="ECO:0000259" key="3">
    <source>
        <dbReference type="Pfam" id="PF00561"/>
    </source>
</evidence>
<reference evidence="5" key="2">
    <citation type="submission" date="2015-01" db="EMBL/GenBank/DDBJ databases">
        <title>Evolutionary Origins and Diversification of the Mycorrhizal Mutualists.</title>
        <authorList>
            <consortium name="DOE Joint Genome Institute"/>
            <consortium name="Mycorrhizal Genomics Consortium"/>
            <person name="Kohler A."/>
            <person name="Kuo A."/>
            <person name="Nagy L.G."/>
            <person name="Floudas D."/>
            <person name="Copeland A."/>
            <person name="Barry K.W."/>
            <person name="Cichocki N."/>
            <person name="Veneault-Fourrey C."/>
            <person name="LaButti K."/>
            <person name="Lindquist E.A."/>
            <person name="Lipzen A."/>
            <person name="Lundell T."/>
            <person name="Morin E."/>
            <person name="Murat C."/>
            <person name="Riley R."/>
            <person name="Ohm R."/>
            <person name="Sun H."/>
            <person name="Tunlid A."/>
            <person name="Henrissat B."/>
            <person name="Grigoriev I.V."/>
            <person name="Hibbett D.S."/>
            <person name="Martin F."/>
        </authorList>
    </citation>
    <scope>NUCLEOTIDE SEQUENCE [LARGE SCALE GENOMIC DNA]</scope>
    <source>
        <strain evidence="5">UH-Slu-Lm8-n1</strain>
    </source>
</reference>
<dbReference type="OrthoDB" id="190201at2759"/>
<dbReference type="Gene3D" id="3.40.50.1820">
    <property type="entry name" value="alpha/beta hydrolase"/>
    <property type="match status" value="1"/>
</dbReference>
<dbReference type="NCBIfam" id="TIGR01250">
    <property type="entry name" value="pro_imino_pep_2"/>
    <property type="match status" value="1"/>
</dbReference>
<sequence>MNSSKGTVDFKVGDETYQTWYNIVGDLKSGKRPLVTLHGGPGMSHIYMISHTEIYSLYGIPVIFYDQLGIGQSTHLRGKPAEFWTPELFMDQLDSLLVQLGIESDFDLLGHSWGGMLAADYVAQRQPPGLHRLVISSSPPSEQLWEESMLGYLEAFPVEFKEMVLRHEREGTVSSMEYQAAIQVFMNKHTCQTLPWPEELIAAFASVEEDPTVSNAMLGPAQFHATGSLKTWSVIDRIHRISCPTLVTNGPEEGAQDYVIAPFIEKLPKVKWVRFAKSHIAFFEDRDYYFKAIGDFLRVD</sequence>
<dbReference type="Proteomes" id="UP000054485">
    <property type="component" value="Unassembled WGS sequence"/>
</dbReference>
<dbReference type="GO" id="GO:0006508">
    <property type="term" value="P:proteolysis"/>
    <property type="evidence" value="ECO:0007669"/>
    <property type="project" value="InterPro"/>
</dbReference>
<dbReference type="InterPro" id="IPR050471">
    <property type="entry name" value="AB_hydrolase"/>
</dbReference>
<keyword evidence="2" id="KW-0378">Hydrolase</keyword>
<dbReference type="InterPro" id="IPR000073">
    <property type="entry name" value="AB_hydrolase_1"/>
</dbReference>
<reference evidence="4 5" key="1">
    <citation type="submission" date="2014-04" db="EMBL/GenBank/DDBJ databases">
        <authorList>
            <consortium name="DOE Joint Genome Institute"/>
            <person name="Kuo A."/>
            <person name="Ruytinx J."/>
            <person name="Rineau F."/>
            <person name="Colpaert J."/>
            <person name="Kohler A."/>
            <person name="Nagy L.G."/>
            <person name="Floudas D."/>
            <person name="Copeland A."/>
            <person name="Barry K.W."/>
            <person name="Cichocki N."/>
            <person name="Veneault-Fourrey C."/>
            <person name="LaButti K."/>
            <person name="Lindquist E.A."/>
            <person name="Lipzen A."/>
            <person name="Lundell T."/>
            <person name="Morin E."/>
            <person name="Murat C."/>
            <person name="Sun H."/>
            <person name="Tunlid A."/>
            <person name="Henrissat B."/>
            <person name="Grigoriev I.V."/>
            <person name="Hibbett D.S."/>
            <person name="Martin F."/>
            <person name="Nordberg H.P."/>
            <person name="Cantor M.N."/>
            <person name="Hua S.X."/>
        </authorList>
    </citation>
    <scope>NUCLEOTIDE SEQUENCE [LARGE SCALE GENOMIC DNA]</scope>
    <source>
        <strain evidence="4 5">UH-Slu-Lm8-n1</strain>
    </source>
</reference>
<evidence type="ECO:0000256" key="1">
    <source>
        <dbReference type="ARBA" id="ARBA00010088"/>
    </source>
</evidence>
<dbReference type="InParanoid" id="A0A0D0C163"/>
<dbReference type="Pfam" id="PF00561">
    <property type="entry name" value="Abhydrolase_1"/>
    <property type="match status" value="1"/>
</dbReference>
<gene>
    <name evidence="4" type="ORF">CY34DRAFT_798150</name>
</gene>
<protein>
    <recommendedName>
        <fullName evidence="3">AB hydrolase-1 domain-containing protein</fullName>
    </recommendedName>
</protein>
<evidence type="ECO:0000256" key="2">
    <source>
        <dbReference type="ARBA" id="ARBA00022801"/>
    </source>
</evidence>
<feature type="domain" description="AB hydrolase-1" evidence="3">
    <location>
        <begin position="33"/>
        <end position="170"/>
    </location>
</feature>
<dbReference type="InterPro" id="IPR002410">
    <property type="entry name" value="Peptidase_S33"/>
</dbReference>
<dbReference type="GO" id="GO:0008233">
    <property type="term" value="F:peptidase activity"/>
    <property type="evidence" value="ECO:0007669"/>
    <property type="project" value="InterPro"/>
</dbReference>
<dbReference type="PANTHER" id="PTHR43433">
    <property type="entry name" value="HYDROLASE, ALPHA/BETA FOLD FAMILY PROTEIN"/>
    <property type="match status" value="1"/>
</dbReference>
<dbReference type="InterPro" id="IPR029058">
    <property type="entry name" value="AB_hydrolase_fold"/>
</dbReference>
<dbReference type="AlphaFoldDB" id="A0A0D0C163"/>
<evidence type="ECO:0000313" key="5">
    <source>
        <dbReference type="Proteomes" id="UP000054485"/>
    </source>
</evidence>
<accession>A0A0D0C163</accession>
<dbReference type="EMBL" id="KN835137">
    <property type="protein sequence ID" value="KIK48628.1"/>
    <property type="molecule type" value="Genomic_DNA"/>
</dbReference>
<comment type="similarity">
    <text evidence="1">Belongs to the peptidase S33 family.</text>
</comment>
<organism evidence="4 5">
    <name type="scientific">Suillus luteus UH-Slu-Lm8-n1</name>
    <dbReference type="NCBI Taxonomy" id="930992"/>
    <lineage>
        <taxon>Eukaryota</taxon>
        <taxon>Fungi</taxon>
        <taxon>Dikarya</taxon>
        <taxon>Basidiomycota</taxon>
        <taxon>Agaricomycotina</taxon>
        <taxon>Agaricomycetes</taxon>
        <taxon>Agaricomycetidae</taxon>
        <taxon>Boletales</taxon>
        <taxon>Suillineae</taxon>
        <taxon>Suillaceae</taxon>
        <taxon>Suillus</taxon>
    </lineage>
</organism>
<dbReference type="SUPFAM" id="SSF53474">
    <property type="entry name" value="alpha/beta-Hydrolases"/>
    <property type="match status" value="1"/>
</dbReference>
<proteinExistence type="inferred from homology"/>